<feature type="compositionally biased region" description="Basic and acidic residues" evidence="1">
    <location>
        <begin position="249"/>
        <end position="263"/>
    </location>
</feature>
<dbReference type="AlphaFoldDB" id="A0A8S3PTH0"/>
<sequence length="330" mass="36807">MTANIRVIKWNCTNHGLQRCSGYNLKIGYTRSPECTLSTDAIVAFTQNKNQVTFPLSSRNGTTFTYIPKSTSNPRLIVVVLDNKDNFKATSCEDLHLRQEQGNTTFIHSDAYFVGSAKYSFEIEIITVCSSTLCTGLLCNHCVTTTEQTSEPSSTTSLTTSTSTTSKLTTTLSTHTTTQRTPITVITHNNPVCGLKIAKSTSIKPVRSQEKDHGERKQSITGTRKKNEWDLNTNTPNRNIEGNQGLDTNADKSGRSDQSKKVENVSTIGTESIKQDKTVPLRRQYDVSKLEITPNKKSKGKKMKKKMKKIHTINKKTKVTTLWEIIMNTT</sequence>
<feature type="compositionally biased region" description="Polar residues" evidence="1">
    <location>
        <begin position="230"/>
        <end position="247"/>
    </location>
</feature>
<reference evidence="2" key="1">
    <citation type="submission" date="2021-03" db="EMBL/GenBank/DDBJ databases">
        <authorList>
            <person name="Bekaert M."/>
        </authorList>
    </citation>
    <scope>NUCLEOTIDE SEQUENCE</scope>
</reference>
<name>A0A8S3PTH0_MYTED</name>
<gene>
    <name evidence="2" type="ORF">MEDL_2413</name>
</gene>
<keyword evidence="3" id="KW-1185">Reference proteome</keyword>
<dbReference type="Proteomes" id="UP000683360">
    <property type="component" value="Unassembled WGS sequence"/>
</dbReference>
<evidence type="ECO:0000313" key="3">
    <source>
        <dbReference type="Proteomes" id="UP000683360"/>
    </source>
</evidence>
<comment type="caution">
    <text evidence="2">The sequence shown here is derived from an EMBL/GenBank/DDBJ whole genome shotgun (WGS) entry which is preliminary data.</text>
</comment>
<feature type="region of interest" description="Disordered" evidence="1">
    <location>
        <begin position="148"/>
        <end position="178"/>
    </location>
</feature>
<feature type="region of interest" description="Disordered" evidence="1">
    <location>
        <begin position="203"/>
        <end position="279"/>
    </location>
</feature>
<evidence type="ECO:0000313" key="2">
    <source>
        <dbReference type="EMBL" id="CAG2186896.1"/>
    </source>
</evidence>
<evidence type="ECO:0000256" key="1">
    <source>
        <dbReference type="SAM" id="MobiDB-lite"/>
    </source>
</evidence>
<feature type="compositionally biased region" description="Basic and acidic residues" evidence="1">
    <location>
        <begin position="207"/>
        <end position="218"/>
    </location>
</feature>
<organism evidence="2 3">
    <name type="scientific">Mytilus edulis</name>
    <name type="common">Blue mussel</name>
    <dbReference type="NCBI Taxonomy" id="6550"/>
    <lineage>
        <taxon>Eukaryota</taxon>
        <taxon>Metazoa</taxon>
        <taxon>Spiralia</taxon>
        <taxon>Lophotrochozoa</taxon>
        <taxon>Mollusca</taxon>
        <taxon>Bivalvia</taxon>
        <taxon>Autobranchia</taxon>
        <taxon>Pteriomorphia</taxon>
        <taxon>Mytilida</taxon>
        <taxon>Mytiloidea</taxon>
        <taxon>Mytilidae</taxon>
        <taxon>Mytilinae</taxon>
        <taxon>Mytilus</taxon>
    </lineage>
</organism>
<protein>
    <submittedName>
        <fullName evidence="2">Uncharacterized protein</fullName>
    </submittedName>
</protein>
<dbReference type="EMBL" id="CAJPWZ010000149">
    <property type="protein sequence ID" value="CAG2186896.1"/>
    <property type="molecule type" value="Genomic_DNA"/>
</dbReference>
<proteinExistence type="predicted"/>
<dbReference type="OrthoDB" id="10575594at2759"/>
<accession>A0A8S3PTH0</accession>